<dbReference type="InterPro" id="IPR029062">
    <property type="entry name" value="Class_I_gatase-like"/>
</dbReference>
<gene>
    <name evidence="2" type="ORF">HMPREF3213_01356</name>
</gene>
<evidence type="ECO:0000313" key="3">
    <source>
        <dbReference type="Proteomes" id="UP000070376"/>
    </source>
</evidence>
<dbReference type="Pfam" id="PF03698">
    <property type="entry name" value="UPF0180"/>
    <property type="match status" value="1"/>
</dbReference>
<protein>
    <recommendedName>
        <fullName evidence="1">UPF0180 protein HMPREF3213_01356</fullName>
    </recommendedName>
</protein>
<dbReference type="Proteomes" id="UP000070376">
    <property type="component" value="Unassembled WGS sequence"/>
</dbReference>
<dbReference type="PATRIC" id="fig|1398.22.peg.1370"/>
<evidence type="ECO:0000256" key="1">
    <source>
        <dbReference type="HAMAP-Rule" id="MF_00506"/>
    </source>
</evidence>
<comment type="similarity">
    <text evidence="1">Belongs to the UPF0180 family.</text>
</comment>
<dbReference type="SUPFAM" id="SSF52317">
    <property type="entry name" value="Class I glutamine amidotransferase-like"/>
    <property type="match status" value="1"/>
</dbReference>
<reference evidence="3" key="1">
    <citation type="submission" date="2016-01" db="EMBL/GenBank/DDBJ databases">
        <authorList>
            <person name="Mitreva M."/>
            <person name="Pepin K.H."/>
            <person name="Mihindukulasuriya K.A."/>
            <person name="Fulton R."/>
            <person name="Fronick C."/>
            <person name="O'Laughlin M."/>
            <person name="Miner T."/>
            <person name="Herter B."/>
            <person name="Rosa B.A."/>
            <person name="Cordes M."/>
            <person name="Tomlinson C."/>
            <person name="Wollam A."/>
            <person name="Palsikar V.B."/>
            <person name="Mardis E.R."/>
            <person name="Wilson R.K."/>
        </authorList>
    </citation>
    <scope>NUCLEOTIDE SEQUENCE [LARGE SCALE GENOMIC DNA]</scope>
    <source>
        <strain evidence="3">GED7749B</strain>
    </source>
</reference>
<organism evidence="2 3">
    <name type="scientific">Heyndrickxia coagulans</name>
    <name type="common">Weizmannia coagulans</name>
    <dbReference type="NCBI Taxonomy" id="1398"/>
    <lineage>
        <taxon>Bacteria</taxon>
        <taxon>Bacillati</taxon>
        <taxon>Bacillota</taxon>
        <taxon>Bacilli</taxon>
        <taxon>Bacillales</taxon>
        <taxon>Bacillaceae</taxon>
        <taxon>Heyndrickxia</taxon>
    </lineage>
</organism>
<sequence length="90" mass="9698">MGTIKKREVLTMAVIGVEEALTNVQEALRDKGYEVKTIQNESDVQGCDCCVVTGSEMNAMGINDTMTKAPVIDAKGMSAEDIVKEVASRM</sequence>
<dbReference type="Gene3D" id="3.40.50.880">
    <property type="match status" value="1"/>
</dbReference>
<dbReference type="AlphaFoldDB" id="A0A133KUA7"/>
<dbReference type="HAMAP" id="MF_00506">
    <property type="entry name" value="UPF0180"/>
    <property type="match status" value="1"/>
</dbReference>
<accession>A0A133KUA7</accession>
<proteinExistence type="inferred from homology"/>
<name>A0A133KUA7_HEYCO</name>
<comment type="caution">
    <text evidence="2">The sequence shown here is derived from an EMBL/GenBank/DDBJ whole genome shotgun (WGS) entry which is preliminary data.</text>
</comment>
<dbReference type="InterPro" id="IPR005370">
    <property type="entry name" value="UPF0180"/>
</dbReference>
<dbReference type="EMBL" id="LRPN01000043">
    <property type="protein sequence ID" value="KWZ83163.1"/>
    <property type="molecule type" value="Genomic_DNA"/>
</dbReference>
<evidence type="ECO:0000313" key="2">
    <source>
        <dbReference type="EMBL" id="KWZ83163.1"/>
    </source>
</evidence>
<dbReference type="NCBIfam" id="NF002845">
    <property type="entry name" value="PRK03094.1"/>
    <property type="match status" value="1"/>
</dbReference>